<evidence type="ECO:0000313" key="2">
    <source>
        <dbReference type="EMBL" id="TNY18555.1"/>
    </source>
</evidence>
<dbReference type="Proteomes" id="UP000311382">
    <property type="component" value="Unassembled WGS sequence"/>
</dbReference>
<dbReference type="Gene3D" id="1.10.1510.10">
    <property type="entry name" value="Uncharacterised protein YqeY/AIM41 PF09424, N-terminal domain"/>
    <property type="match status" value="1"/>
</dbReference>
<dbReference type="InterPro" id="IPR003789">
    <property type="entry name" value="Asn/Gln_tRNA_amidoTrase-B-like"/>
</dbReference>
<dbReference type="InterPro" id="IPR019004">
    <property type="entry name" value="YqeY/Aim41"/>
</dbReference>
<reference evidence="2 3" key="1">
    <citation type="submission" date="2019-03" db="EMBL/GenBank/DDBJ databases">
        <title>Rhodosporidium diobovatum UCD-FST 08-225 genome sequencing, assembly, and annotation.</title>
        <authorList>
            <person name="Fakankun I.U."/>
            <person name="Fristensky B."/>
            <person name="Levin D.B."/>
        </authorList>
    </citation>
    <scope>NUCLEOTIDE SEQUENCE [LARGE SCALE GENOMIC DNA]</scope>
    <source>
        <strain evidence="2 3">UCD-FST 08-225</strain>
    </source>
</reference>
<dbReference type="InterPro" id="IPR023168">
    <property type="entry name" value="GatB_Yqey_C_2"/>
</dbReference>
<dbReference type="SUPFAM" id="SSF89095">
    <property type="entry name" value="GatB/YqeY motif"/>
    <property type="match status" value="1"/>
</dbReference>
<dbReference type="GO" id="GO:0005739">
    <property type="term" value="C:mitochondrion"/>
    <property type="evidence" value="ECO:0007669"/>
    <property type="project" value="UniProtKB-SubCell"/>
</dbReference>
<dbReference type="Gene3D" id="1.10.10.410">
    <property type="match status" value="1"/>
</dbReference>
<dbReference type="PANTHER" id="PTHR28055:SF1">
    <property type="entry name" value="ALTERED INHERITANCE OF MITOCHONDRIA PROTEIN 41, MITOCHONDRIAL"/>
    <property type="match status" value="1"/>
</dbReference>
<comment type="caution">
    <text evidence="2">The sequence shown here is derived from an EMBL/GenBank/DDBJ whole genome shotgun (WGS) entry which is preliminary data.</text>
</comment>
<organism evidence="2 3">
    <name type="scientific">Rhodotorula diobovata</name>
    <dbReference type="NCBI Taxonomy" id="5288"/>
    <lineage>
        <taxon>Eukaryota</taxon>
        <taxon>Fungi</taxon>
        <taxon>Dikarya</taxon>
        <taxon>Basidiomycota</taxon>
        <taxon>Pucciniomycotina</taxon>
        <taxon>Microbotryomycetes</taxon>
        <taxon>Sporidiobolales</taxon>
        <taxon>Sporidiobolaceae</taxon>
        <taxon>Rhodotorula</taxon>
    </lineage>
</organism>
<dbReference type="GO" id="GO:0016884">
    <property type="term" value="F:carbon-nitrogen ligase activity, with glutamine as amido-N-donor"/>
    <property type="evidence" value="ECO:0007669"/>
    <property type="project" value="UniProtKB-UniRule"/>
</dbReference>
<keyword evidence="3" id="KW-1185">Reference proteome</keyword>
<dbReference type="OrthoDB" id="538640at2759"/>
<protein>
    <recommendedName>
        <fullName evidence="1">Altered inheritance of mitochondria protein 41</fullName>
    </recommendedName>
</protein>
<dbReference type="STRING" id="5288.A0A5C5FPK8"/>
<name>A0A5C5FPK8_9BASI</name>
<dbReference type="EMBL" id="SOZI01000133">
    <property type="protein sequence ID" value="TNY18555.1"/>
    <property type="molecule type" value="Genomic_DNA"/>
</dbReference>
<dbReference type="Pfam" id="PF09424">
    <property type="entry name" value="YqeY"/>
    <property type="match status" value="1"/>
</dbReference>
<accession>A0A5C5FPK8</accession>
<gene>
    <name evidence="1" type="primary">AIM41</name>
    <name evidence="2" type="ORF">DMC30DRAFT_448743</name>
</gene>
<dbReference type="AlphaFoldDB" id="A0A5C5FPK8"/>
<evidence type="ECO:0000313" key="3">
    <source>
        <dbReference type="Proteomes" id="UP000311382"/>
    </source>
</evidence>
<proteinExistence type="inferred from homology"/>
<sequence length="173" mass="18891">MLGSLFRAQVSLARSYATDAVHPVVASLRAALKKSMLARTPERTGVIKSVLADLQNASHSAGSAPSPLKTLQSAITKRIDAAKTFRTSTPPRIDMATAYEREAEMLREFMPQKPAQLSTEQLDKVVKEVLKANDLKKAEGKNVGRIISLVREQTGDRAEAKDVAEAVRRIQLP</sequence>
<evidence type="ECO:0000256" key="1">
    <source>
        <dbReference type="RuleBase" id="RU365099"/>
    </source>
</evidence>
<comment type="similarity">
    <text evidence="1">Belongs to the AIM41 family.</text>
</comment>
<keyword evidence="1" id="KW-0496">Mitochondrion</keyword>
<comment type="subcellular location">
    <subcellularLocation>
        <location evidence="1">Mitochondrion</location>
    </subcellularLocation>
</comment>
<dbReference type="PANTHER" id="PTHR28055">
    <property type="entry name" value="ALTERED INHERITANCE OF MITOCHONDRIA PROTEIN 41, MITOCHONDRIAL"/>
    <property type="match status" value="1"/>
</dbReference>
<dbReference type="InterPro" id="IPR042184">
    <property type="entry name" value="YqeY/Aim41_N"/>
</dbReference>